<evidence type="ECO:0000313" key="5">
    <source>
        <dbReference type="Proteomes" id="UP000321555"/>
    </source>
</evidence>
<dbReference type="InterPro" id="IPR037284">
    <property type="entry name" value="SUF_FeS_clus_asmbl_SufBD_sf"/>
</dbReference>
<dbReference type="Pfam" id="PF01458">
    <property type="entry name" value="SUFBD_core"/>
    <property type="match status" value="1"/>
</dbReference>
<dbReference type="Proteomes" id="UP000321555">
    <property type="component" value="Chromosome"/>
</dbReference>
<dbReference type="RefSeq" id="WP_057773382.1">
    <property type="nucleotide sequence ID" value="NZ_CP042593.1"/>
</dbReference>
<dbReference type="EMBL" id="CP042593">
    <property type="protein sequence ID" value="QED49229.1"/>
    <property type="molecule type" value="Genomic_DNA"/>
</dbReference>
<dbReference type="InterPro" id="IPR045595">
    <property type="entry name" value="SufBD_N"/>
</dbReference>
<proteinExistence type="inferred from homology"/>
<dbReference type="NCBIfam" id="TIGR01981">
    <property type="entry name" value="sufD"/>
    <property type="match status" value="1"/>
</dbReference>
<dbReference type="InterPro" id="IPR055346">
    <property type="entry name" value="Fe-S_cluster_assembly_SufBD"/>
</dbReference>
<dbReference type="GO" id="GO:0016226">
    <property type="term" value="P:iron-sulfur cluster assembly"/>
    <property type="evidence" value="ECO:0007669"/>
    <property type="project" value="InterPro"/>
</dbReference>
<feature type="domain" description="SUF system FeS cluster assembly SufBD core" evidence="2">
    <location>
        <begin position="178"/>
        <end position="410"/>
    </location>
</feature>
<dbReference type="KEGG" id="bda:FSZ17_19305"/>
<dbReference type="InterPro" id="IPR000825">
    <property type="entry name" value="SUF_FeS_clus_asmbl_SufBD_core"/>
</dbReference>
<evidence type="ECO:0000259" key="2">
    <source>
        <dbReference type="Pfam" id="PF01458"/>
    </source>
</evidence>
<gene>
    <name evidence="4" type="primary">sufD</name>
    <name evidence="4" type="ORF">FSZ17_19305</name>
</gene>
<dbReference type="STRING" id="1742359.GCA_001439625_03387"/>
<dbReference type="PANTHER" id="PTHR30508">
    <property type="entry name" value="FES CLUSTER ASSEMBLY PROTEIN SUF"/>
    <property type="match status" value="1"/>
</dbReference>
<dbReference type="InterPro" id="IPR011542">
    <property type="entry name" value="SUF_FeS_clus_asmbl_SufD"/>
</dbReference>
<dbReference type="AlphaFoldDB" id="A0A5B8ZC08"/>
<reference evidence="5" key="1">
    <citation type="submission" date="2019-08" db="EMBL/GenBank/DDBJ databases">
        <authorList>
            <person name="Zheng X."/>
        </authorList>
    </citation>
    <scope>NUCLEOTIDE SEQUENCE [LARGE SCALE GENOMIC DNA]</scope>
    <source>
        <strain evidence="5">FJAT-25496</strain>
    </source>
</reference>
<dbReference type="PANTHER" id="PTHR30508:SF1">
    <property type="entry name" value="UPF0051 PROTEIN ABCI8, CHLOROPLASTIC-RELATED"/>
    <property type="match status" value="1"/>
</dbReference>
<protein>
    <submittedName>
        <fullName evidence="4">Fe-S cluster assembly protein SufD</fullName>
    </submittedName>
</protein>
<keyword evidence="5" id="KW-1185">Reference proteome</keyword>
<dbReference type="Pfam" id="PF19295">
    <property type="entry name" value="SufBD_N"/>
    <property type="match status" value="1"/>
</dbReference>
<evidence type="ECO:0000313" key="4">
    <source>
        <dbReference type="EMBL" id="QED49229.1"/>
    </source>
</evidence>
<evidence type="ECO:0000256" key="1">
    <source>
        <dbReference type="ARBA" id="ARBA00043967"/>
    </source>
</evidence>
<feature type="domain" description="SUF system FeS cluster assembly SufBD N-terminal" evidence="3">
    <location>
        <begin position="87"/>
        <end position="173"/>
    </location>
</feature>
<organism evidence="4 5">
    <name type="scientific">Cytobacillus dafuensis</name>
    <name type="common">Bacillus dafuensis</name>
    <dbReference type="NCBI Taxonomy" id="1742359"/>
    <lineage>
        <taxon>Bacteria</taxon>
        <taxon>Bacillati</taxon>
        <taxon>Bacillota</taxon>
        <taxon>Bacilli</taxon>
        <taxon>Bacillales</taxon>
        <taxon>Bacillaceae</taxon>
        <taxon>Cytobacillus</taxon>
    </lineage>
</organism>
<name>A0A5B8ZC08_CYTDA</name>
<accession>A0A5B8ZC08</accession>
<dbReference type="SUPFAM" id="SSF101960">
    <property type="entry name" value="Stabilizer of iron transporter SufD"/>
    <property type="match status" value="1"/>
</dbReference>
<dbReference type="OrthoDB" id="9803529at2"/>
<sequence>MSTETKLPFDKEYIRSFSKDMGEPAWLTEFRLQALEISENLPMPKPDKTNIKNWNLTQFNQHIVASEDFSSLNELPEEVKTLINLEATEQNLYIQRNNRPTYLAVSKELQENGVIFTDIFTAAREHSDLLQKYFMTRGVKADEHKLTALHAALVNGGAFLYIPKNVEVSEPIQAIYLHDNQNATLFNHVIVVAEDNSSVTYVENYVSTMDSANGVFNIVTEVLAGPGSKVQYGAVDTLAKGLTGYVNRRGIADRDARIEWALGLMNNSNTIYENVTNLMGDGSFGDSKTVVVGNGEQTQNFTTSIVHFGKSSEGYILKHGVVKDSATSIFNGIGKIEHGASKSNAEQESRVLILNEKARGDANPILLIDEDDVTAGHAASVGRVDPLQLYYLMSRGIPKTEAERLVIHGFLAPVVNALPIEGVKKQLVEVIERKVR</sequence>
<comment type="similarity">
    <text evidence="1">Belongs to the iron-sulfur cluster assembly SufBD family.</text>
</comment>
<evidence type="ECO:0000259" key="3">
    <source>
        <dbReference type="Pfam" id="PF19295"/>
    </source>
</evidence>